<reference evidence="1 2" key="2">
    <citation type="journal article" date="2013" name="Genome Announc.">
        <title>Draft Genome Sequence of Methylobacterium mesophilicum Strain SR1.6/6, Isolated from Citrus sinensis.</title>
        <authorList>
            <person name="Marinho Almeida D."/>
            <person name="Dini-Andreote F."/>
            <person name="Camargo Neves A.A."/>
            <person name="Juca Ramos R.T."/>
            <person name="Andreote F.D."/>
            <person name="Carneiro A.R."/>
            <person name="Oliveira de Souza Lima A."/>
            <person name="Caracciolo Gomes de Sa P.H."/>
            <person name="Ribeiro Barbosa M.S."/>
            <person name="Araujo W.L."/>
            <person name="Silva A."/>
        </authorList>
    </citation>
    <scope>NUCLEOTIDE SEQUENCE [LARGE SCALE GENOMIC DNA]</scope>
    <source>
        <strain evidence="1 2">SR1.6/6</strain>
    </source>
</reference>
<dbReference type="OrthoDB" id="8163711at2"/>
<evidence type="ECO:0000313" key="2">
    <source>
        <dbReference type="Proteomes" id="UP000012488"/>
    </source>
</evidence>
<evidence type="ECO:0000313" key="1">
    <source>
        <dbReference type="EMBL" id="QGY06264.1"/>
    </source>
</evidence>
<dbReference type="AlphaFoldDB" id="A0A6B9G414"/>
<dbReference type="Proteomes" id="UP000012488">
    <property type="component" value="Chromosome"/>
</dbReference>
<reference evidence="1 2" key="1">
    <citation type="journal article" date="2012" name="Genet. Mol. Biol.">
        <title>Analysis of 16S rRNA and mxaF genes revealing insights into Methylobacterium niche-specific plant association.</title>
        <authorList>
            <person name="Dourado M.N."/>
            <person name="Andreote F.D."/>
            <person name="Dini-Andreote F."/>
            <person name="Conti R."/>
            <person name="Araujo J.M."/>
            <person name="Araujo W.L."/>
        </authorList>
    </citation>
    <scope>NUCLEOTIDE SEQUENCE [LARGE SCALE GENOMIC DNA]</scope>
    <source>
        <strain evidence="1 2">SR1.6/6</strain>
    </source>
</reference>
<dbReference type="KEGG" id="mmes:MMSR116_20380"/>
<sequence>MRAAVLEEYPDASKKEIVRAAFHALIESQSQETLAVDTLHGFALAERASVDDEPVSVAPRRTRRHRRVAASVAATIAQPVAVAV</sequence>
<gene>
    <name evidence="1" type="ORF">MMSR116_20380</name>
</gene>
<proteinExistence type="predicted"/>
<protein>
    <submittedName>
        <fullName evidence="1">Uncharacterized protein</fullName>
    </submittedName>
</protein>
<accession>A0A6B9G414</accession>
<dbReference type="EMBL" id="CP043538">
    <property type="protein sequence ID" value="QGY06264.1"/>
    <property type="molecule type" value="Genomic_DNA"/>
</dbReference>
<organism evidence="1 2">
    <name type="scientific">Methylobacterium mesophilicum SR1.6/6</name>
    <dbReference type="NCBI Taxonomy" id="908290"/>
    <lineage>
        <taxon>Bacteria</taxon>
        <taxon>Pseudomonadati</taxon>
        <taxon>Pseudomonadota</taxon>
        <taxon>Alphaproteobacteria</taxon>
        <taxon>Hyphomicrobiales</taxon>
        <taxon>Methylobacteriaceae</taxon>
        <taxon>Methylobacterium</taxon>
    </lineage>
</organism>
<name>A0A6B9G414_9HYPH</name>